<dbReference type="RefSeq" id="WP_146871589.1">
    <property type="nucleotide sequence ID" value="NZ_VJWE01000015.1"/>
</dbReference>
<name>A0A561XHP2_ACIDE</name>
<evidence type="ECO:0000313" key="4">
    <source>
        <dbReference type="Proteomes" id="UP000321485"/>
    </source>
</evidence>
<dbReference type="InterPro" id="IPR043143">
    <property type="entry name" value="Mal/L-sulf/L-lact_DH-like_NADP"/>
</dbReference>
<dbReference type="GO" id="GO:0016491">
    <property type="term" value="F:oxidoreductase activity"/>
    <property type="evidence" value="ECO:0007669"/>
    <property type="project" value="UniProtKB-KW"/>
</dbReference>
<dbReference type="SUPFAM" id="SSF89733">
    <property type="entry name" value="L-sulfolactate dehydrogenase-like"/>
    <property type="match status" value="1"/>
</dbReference>
<evidence type="ECO:0000313" key="3">
    <source>
        <dbReference type="EMBL" id="TWG35659.1"/>
    </source>
</evidence>
<dbReference type="Gene3D" id="1.10.1530.10">
    <property type="match status" value="1"/>
</dbReference>
<dbReference type="EMBL" id="VJWE01000015">
    <property type="protein sequence ID" value="TWG35659.1"/>
    <property type="molecule type" value="Genomic_DNA"/>
</dbReference>
<dbReference type="PANTHER" id="PTHR11091:SF0">
    <property type="entry name" value="MALATE DEHYDROGENASE"/>
    <property type="match status" value="1"/>
</dbReference>
<organism evidence="3 4">
    <name type="scientific">Acidovorax delafieldii</name>
    <name type="common">Pseudomonas delafieldii</name>
    <dbReference type="NCBI Taxonomy" id="47920"/>
    <lineage>
        <taxon>Bacteria</taxon>
        <taxon>Pseudomonadati</taxon>
        <taxon>Pseudomonadota</taxon>
        <taxon>Betaproteobacteria</taxon>
        <taxon>Burkholderiales</taxon>
        <taxon>Comamonadaceae</taxon>
        <taxon>Acidovorax</taxon>
    </lineage>
</organism>
<dbReference type="PANTHER" id="PTHR11091">
    <property type="entry name" value="OXIDOREDUCTASE-RELATED"/>
    <property type="match status" value="1"/>
</dbReference>
<protein>
    <submittedName>
        <fullName evidence="3">L-lactate dehydrogenase</fullName>
    </submittedName>
</protein>
<reference evidence="3 4" key="1">
    <citation type="journal article" date="2015" name="Stand. Genomic Sci.">
        <title>Genomic Encyclopedia of Bacterial and Archaeal Type Strains, Phase III: the genomes of soil and plant-associated and newly described type strains.</title>
        <authorList>
            <person name="Whitman W.B."/>
            <person name="Woyke T."/>
            <person name="Klenk H.P."/>
            <person name="Zhou Y."/>
            <person name="Lilburn T.G."/>
            <person name="Beck B.J."/>
            <person name="De Vos P."/>
            <person name="Vandamme P."/>
            <person name="Eisen J.A."/>
            <person name="Garrity G."/>
            <person name="Hugenholtz P."/>
            <person name="Kyrpides N.C."/>
        </authorList>
    </citation>
    <scope>NUCLEOTIDE SEQUENCE [LARGE SCALE GENOMIC DNA]</scope>
    <source>
        <strain evidence="3 4">DSM 64</strain>
    </source>
</reference>
<comment type="similarity">
    <text evidence="1">Belongs to the LDH2/MDH2 oxidoreductase family.</text>
</comment>
<keyword evidence="2" id="KW-0560">Oxidoreductase</keyword>
<dbReference type="Pfam" id="PF02615">
    <property type="entry name" value="Ldh_2"/>
    <property type="match status" value="1"/>
</dbReference>
<dbReference type="InterPro" id="IPR036111">
    <property type="entry name" value="Mal/L-sulfo/L-lacto_DH-like_sf"/>
</dbReference>
<dbReference type="AlphaFoldDB" id="A0A561XHP2"/>
<dbReference type="InterPro" id="IPR043144">
    <property type="entry name" value="Mal/L-sulf/L-lact_DH-like_ah"/>
</dbReference>
<sequence>MDTGIAKRFELSALRATVLALLEKAGLQPEAAQAVTQVLLDADLIGHATHGLALVPWYLEAARSGAMQLVGAPEVVSDRGACVVWNGHRLPGAWLASKAVDLAIQRADTYGTATLVIRDCGHVGALAAYMARATERGMLLLMASSTPSVAGVAPFGGRKAVFTPNPIAAGIPTEGDPILLDISASITTLNRARQLAREGRSFPSEWVLDKDGSISADPAVVVSQGGSLLPVGGLDHGHKGYSLALLVEALTQGLSGFGRADAPSGTSVSLFVQVLDPSAFGGSTEFTRQTAHLAAACRDTPPVPGVDRVRVPGDRAAQAKKSALEHGVPLDDAILTGLQPWLDRYEMAMPAPLDVNRPL</sequence>
<proteinExistence type="inferred from homology"/>
<evidence type="ECO:0000256" key="2">
    <source>
        <dbReference type="ARBA" id="ARBA00023002"/>
    </source>
</evidence>
<gene>
    <name evidence="3" type="ORF">ATF69_3219</name>
</gene>
<dbReference type="Proteomes" id="UP000321485">
    <property type="component" value="Unassembled WGS sequence"/>
</dbReference>
<evidence type="ECO:0000256" key="1">
    <source>
        <dbReference type="ARBA" id="ARBA00006056"/>
    </source>
</evidence>
<dbReference type="GeneID" id="51112271"/>
<comment type="caution">
    <text evidence="3">The sequence shown here is derived from an EMBL/GenBank/DDBJ whole genome shotgun (WGS) entry which is preliminary data.</text>
</comment>
<dbReference type="InterPro" id="IPR003767">
    <property type="entry name" value="Malate/L-lactate_DH-like"/>
</dbReference>
<dbReference type="Gene3D" id="3.30.1370.60">
    <property type="entry name" value="Hypothetical oxidoreductase yiak, domain 2"/>
    <property type="match status" value="1"/>
</dbReference>
<accession>A0A561XHP2</accession>